<dbReference type="Gene3D" id="1.10.150.50">
    <property type="entry name" value="Transcription Factor, Ets-1"/>
    <property type="match status" value="1"/>
</dbReference>
<dbReference type="AlphaFoldDB" id="A0A2Z6RDQ7"/>
<name>A0A2Z6RDQ7_9GLOM</name>
<evidence type="ECO:0008006" key="3">
    <source>
        <dbReference type="Google" id="ProtNLM"/>
    </source>
</evidence>
<dbReference type="InterPro" id="IPR013761">
    <property type="entry name" value="SAM/pointed_sf"/>
</dbReference>
<comment type="caution">
    <text evidence="1">The sequence shown here is derived from an EMBL/GenBank/DDBJ whole genome shotgun (WGS) entry which is preliminary data.</text>
</comment>
<protein>
    <recommendedName>
        <fullName evidence="3">SAM domain-containing protein</fullName>
    </recommendedName>
</protein>
<dbReference type="Proteomes" id="UP000247702">
    <property type="component" value="Unassembled WGS sequence"/>
</dbReference>
<accession>A0A2Z6RDQ7</accession>
<organism evidence="1 2">
    <name type="scientific">Rhizophagus clarus</name>
    <dbReference type="NCBI Taxonomy" id="94130"/>
    <lineage>
        <taxon>Eukaryota</taxon>
        <taxon>Fungi</taxon>
        <taxon>Fungi incertae sedis</taxon>
        <taxon>Mucoromycota</taxon>
        <taxon>Glomeromycotina</taxon>
        <taxon>Glomeromycetes</taxon>
        <taxon>Glomerales</taxon>
        <taxon>Glomeraceae</taxon>
        <taxon>Rhizophagus</taxon>
    </lineage>
</organism>
<reference evidence="1 2" key="1">
    <citation type="submission" date="2017-11" db="EMBL/GenBank/DDBJ databases">
        <title>The genome of Rhizophagus clarus HR1 reveals common genetic basis of auxotrophy among arbuscular mycorrhizal fungi.</title>
        <authorList>
            <person name="Kobayashi Y."/>
        </authorList>
    </citation>
    <scope>NUCLEOTIDE SEQUENCE [LARGE SCALE GENOMIC DNA]</scope>
    <source>
        <strain evidence="1 2">HR1</strain>
    </source>
</reference>
<gene>
    <name evidence="1" type="ORF">RclHR1_02680028</name>
</gene>
<evidence type="ECO:0000313" key="1">
    <source>
        <dbReference type="EMBL" id="GBB96094.1"/>
    </source>
</evidence>
<evidence type="ECO:0000313" key="2">
    <source>
        <dbReference type="Proteomes" id="UP000247702"/>
    </source>
</evidence>
<keyword evidence="2" id="KW-1185">Reference proteome</keyword>
<proteinExistence type="predicted"/>
<dbReference type="EMBL" id="BEXD01001868">
    <property type="protein sequence ID" value="GBB96094.1"/>
    <property type="molecule type" value="Genomic_DNA"/>
</dbReference>
<sequence>MRQSRWLTKSKNMIQPSLQGRKNLGLNKPAIKILENEEVNGLDFFDLTQEELEHYGMKLGPVKRLIKFTKDWLFQHTIA</sequence>